<keyword evidence="2" id="KW-1185">Reference proteome</keyword>
<dbReference type="GO" id="GO:0070198">
    <property type="term" value="P:protein localization to chromosome, telomeric region"/>
    <property type="evidence" value="ECO:0007669"/>
    <property type="project" value="TreeGrafter"/>
</dbReference>
<dbReference type="GO" id="GO:0098505">
    <property type="term" value="F:G-rich strand telomeric DNA binding"/>
    <property type="evidence" value="ECO:0007669"/>
    <property type="project" value="TreeGrafter"/>
</dbReference>
<dbReference type="Ensembl" id="ENSCVAT00000029417.1">
    <property type="protein sequence ID" value="ENSCVAP00000010091.1"/>
    <property type="gene ID" value="ENSCVAG00000012148.1"/>
</dbReference>
<protein>
    <recommendedName>
        <fullName evidence="3">Telomere repeat-binding factor dimerisation domain-containing protein</fullName>
    </recommendedName>
</protein>
<dbReference type="GO" id="GO:0031848">
    <property type="term" value="P:protection from non-homologous end joining at telomere"/>
    <property type="evidence" value="ECO:0007669"/>
    <property type="project" value="InterPro"/>
</dbReference>
<dbReference type="GO" id="GO:0032208">
    <property type="term" value="P:negative regulation of telomere maintenance via recombination"/>
    <property type="evidence" value="ECO:0007669"/>
    <property type="project" value="TreeGrafter"/>
</dbReference>
<dbReference type="GO" id="GO:0003720">
    <property type="term" value="F:telomerase activity"/>
    <property type="evidence" value="ECO:0007669"/>
    <property type="project" value="TreeGrafter"/>
</dbReference>
<reference evidence="1" key="2">
    <citation type="submission" date="2025-09" db="UniProtKB">
        <authorList>
            <consortium name="Ensembl"/>
        </authorList>
    </citation>
    <scope>IDENTIFICATION</scope>
</reference>
<dbReference type="GO" id="GO:0003691">
    <property type="term" value="F:double-stranded telomeric DNA binding"/>
    <property type="evidence" value="ECO:0007669"/>
    <property type="project" value="TreeGrafter"/>
</dbReference>
<accession>A0A3Q2CW40</accession>
<evidence type="ECO:0008006" key="3">
    <source>
        <dbReference type="Google" id="ProtNLM"/>
    </source>
</evidence>
<name>A0A3Q2CW40_CYPVA</name>
<dbReference type="GO" id="GO:0070187">
    <property type="term" value="C:shelterin complex"/>
    <property type="evidence" value="ECO:0007669"/>
    <property type="project" value="TreeGrafter"/>
</dbReference>
<dbReference type="GO" id="GO:0031627">
    <property type="term" value="P:telomeric loop formation"/>
    <property type="evidence" value="ECO:0007669"/>
    <property type="project" value="TreeGrafter"/>
</dbReference>
<dbReference type="InterPro" id="IPR036507">
    <property type="entry name" value="Telomere_rpt-bd_fac_dimer_sf"/>
</dbReference>
<dbReference type="Proteomes" id="UP000265020">
    <property type="component" value="Unassembled WGS sequence"/>
</dbReference>
<dbReference type="InterPro" id="IPR030657">
    <property type="entry name" value="TERF2"/>
</dbReference>
<dbReference type="GO" id="GO:1905839">
    <property type="term" value="P:negative regulation of telomeric D-loop disassembly"/>
    <property type="evidence" value="ECO:0007669"/>
    <property type="project" value="TreeGrafter"/>
</dbReference>
<dbReference type="PANTHER" id="PTHR46833">
    <property type="entry name" value="TELOMERIC REPEAT-BINDING FACTOR 2 TERF2"/>
    <property type="match status" value="1"/>
</dbReference>
<dbReference type="Gene3D" id="1.25.40.210">
    <property type="entry name" value="Telomere repeat-binding factor, dimerisation domain"/>
    <property type="match status" value="1"/>
</dbReference>
<organism evidence="1 2">
    <name type="scientific">Cyprinodon variegatus</name>
    <name type="common">Sheepshead minnow</name>
    <dbReference type="NCBI Taxonomy" id="28743"/>
    <lineage>
        <taxon>Eukaryota</taxon>
        <taxon>Metazoa</taxon>
        <taxon>Chordata</taxon>
        <taxon>Craniata</taxon>
        <taxon>Vertebrata</taxon>
        <taxon>Euteleostomi</taxon>
        <taxon>Actinopterygii</taxon>
        <taxon>Neopterygii</taxon>
        <taxon>Teleostei</taxon>
        <taxon>Neoteleostei</taxon>
        <taxon>Acanthomorphata</taxon>
        <taxon>Ovalentaria</taxon>
        <taxon>Atherinomorphae</taxon>
        <taxon>Cyprinodontiformes</taxon>
        <taxon>Cyprinodontidae</taxon>
        <taxon>Cyprinodon</taxon>
    </lineage>
</organism>
<dbReference type="GeneTree" id="ENSGT00940000178271"/>
<dbReference type="GO" id="GO:0032210">
    <property type="term" value="P:regulation of telomere maintenance via telomerase"/>
    <property type="evidence" value="ECO:0007669"/>
    <property type="project" value="TreeGrafter"/>
</dbReference>
<reference evidence="1" key="1">
    <citation type="submission" date="2025-08" db="UniProtKB">
        <authorList>
            <consortium name="Ensembl"/>
        </authorList>
    </citation>
    <scope>IDENTIFICATION</scope>
</reference>
<proteinExistence type="predicted"/>
<dbReference type="SUPFAM" id="SSF63600">
    <property type="entry name" value="Telomeric repeat binding factor (TRF) dimerisation domain"/>
    <property type="match status" value="1"/>
</dbReference>
<evidence type="ECO:0000313" key="2">
    <source>
        <dbReference type="Proteomes" id="UP000265020"/>
    </source>
</evidence>
<sequence length="95" mass="11231">SGKEREFSEQKVNKNPPKIVNRWIVDYYFSVAVEFFKNHQYADFCGVRTILDNVLERPTESVDDMLLKLRVLQFLSRINEGDKLSELFVFITLIE</sequence>
<dbReference type="AlphaFoldDB" id="A0A3Q2CW40"/>
<evidence type="ECO:0000313" key="1">
    <source>
        <dbReference type="Ensembl" id="ENSCVAP00000010091.1"/>
    </source>
</evidence>
<dbReference type="PANTHER" id="PTHR46833:SF1">
    <property type="entry name" value="TELOMERIC REPEAT-BINDING FACTOR 2"/>
    <property type="match status" value="1"/>
</dbReference>
<dbReference type="GO" id="GO:0061820">
    <property type="term" value="P:telomeric D-loop disassembly"/>
    <property type="evidence" value="ECO:0007669"/>
    <property type="project" value="TreeGrafter"/>
</dbReference>
<dbReference type="OMA" id="WLVDYYV"/>
<dbReference type="STRING" id="28743.ENSCVAP00000010091"/>